<comment type="caution">
    <text evidence="2">The sequence shown here is derived from an EMBL/GenBank/DDBJ whole genome shotgun (WGS) entry which is preliminary data.</text>
</comment>
<protein>
    <submittedName>
        <fullName evidence="2">Uncharacterized protein</fullName>
    </submittedName>
</protein>
<keyword evidence="3" id="KW-1185">Reference proteome</keyword>
<feature type="compositionally biased region" description="Basic and acidic residues" evidence="1">
    <location>
        <begin position="9"/>
        <end position="22"/>
    </location>
</feature>
<name>A0A8H6G0R6_9LECA</name>
<dbReference type="Proteomes" id="UP000578531">
    <property type="component" value="Unassembled WGS sequence"/>
</dbReference>
<dbReference type="AlphaFoldDB" id="A0A8H6G0R6"/>
<evidence type="ECO:0000313" key="3">
    <source>
        <dbReference type="Proteomes" id="UP000578531"/>
    </source>
</evidence>
<evidence type="ECO:0000256" key="1">
    <source>
        <dbReference type="SAM" id="MobiDB-lite"/>
    </source>
</evidence>
<proteinExistence type="predicted"/>
<dbReference type="EMBL" id="JACCJC010000009">
    <property type="protein sequence ID" value="KAF6238401.1"/>
    <property type="molecule type" value="Genomic_DNA"/>
</dbReference>
<evidence type="ECO:0000313" key="2">
    <source>
        <dbReference type="EMBL" id="KAF6238401.1"/>
    </source>
</evidence>
<feature type="compositionally biased region" description="Basic and acidic residues" evidence="1">
    <location>
        <begin position="60"/>
        <end position="69"/>
    </location>
</feature>
<reference evidence="2 3" key="1">
    <citation type="journal article" date="2020" name="Genomics">
        <title>Complete, high-quality genomes from long-read metagenomic sequencing of two wolf lichen thalli reveals enigmatic genome architecture.</title>
        <authorList>
            <person name="McKenzie S.K."/>
            <person name="Walston R.F."/>
            <person name="Allen J.L."/>
        </authorList>
    </citation>
    <scope>NUCLEOTIDE SEQUENCE [LARGE SCALE GENOMIC DNA]</scope>
    <source>
        <strain evidence="2">WasteWater2</strain>
    </source>
</reference>
<gene>
    <name evidence="2" type="ORF">HO173_003368</name>
</gene>
<sequence length="69" mass="7519">MASNAGHCSRTDEQPNKADSDLIAKPLIKRPVQNLASWSHELPSGHPTRDLGADQMISTRDAKPPWDSA</sequence>
<dbReference type="RefSeq" id="XP_037167703.1">
    <property type="nucleotide sequence ID" value="XM_037305295.1"/>
</dbReference>
<organism evidence="2 3">
    <name type="scientific">Letharia columbiana</name>
    <dbReference type="NCBI Taxonomy" id="112416"/>
    <lineage>
        <taxon>Eukaryota</taxon>
        <taxon>Fungi</taxon>
        <taxon>Dikarya</taxon>
        <taxon>Ascomycota</taxon>
        <taxon>Pezizomycotina</taxon>
        <taxon>Lecanoromycetes</taxon>
        <taxon>OSLEUM clade</taxon>
        <taxon>Lecanoromycetidae</taxon>
        <taxon>Lecanorales</taxon>
        <taxon>Lecanorineae</taxon>
        <taxon>Parmeliaceae</taxon>
        <taxon>Letharia</taxon>
    </lineage>
</organism>
<dbReference type="GeneID" id="59285036"/>
<accession>A0A8H6G0R6</accession>
<feature type="region of interest" description="Disordered" evidence="1">
    <location>
        <begin position="1"/>
        <end position="69"/>
    </location>
</feature>